<dbReference type="EnsemblPlants" id="Bo1g101820.1">
    <property type="protein sequence ID" value="Bo1g101820.1"/>
    <property type="gene ID" value="Bo1g101820"/>
</dbReference>
<dbReference type="STRING" id="109376.A0A0D3AB69"/>
<keyword evidence="2" id="KW-1185">Reference proteome</keyword>
<dbReference type="Gramene" id="Bo1g101820.1">
    <property type="protein sequence ID" value="Bo1g101820.1"/>
    <property type="gene ID" value="Bo1g101820"/>
</dbReference>
<dbReference type="OMA" id="RVKFRIH"/>
<dbReference type="Proteomes" id="UP000032141">
    <property type="component" value="Chromosome C1"/>
</dbReference>
<reference evidence="1 2" key="1">
    <citation type="journal article" date="2014" name="Genome Biol.">
        <title>Transcriptome and methylome profiling reveals relics of genome dominance in the mesopolyploid Brassica oleracea.</title>
        <authorList>
            <person name="Parkin I.A."/>
            <person name="Koh C."/>
            <person name="Tang H."/>
            <person name="Robinson S.J."/>
            <person name="Kagale S."/>
            <person name="Clarke W.E."/>
            <person name="Town C.D."/>
            <person name="Nixon J."/>
            <person name="Krishnakumar V."/>
            <person name="Bidwell S.L."/>
            <person name="Denoeud F."/>
            <person name="Belcram H."/>
            <person name="Links M.G."/>
            <person name="Just J."/>
            <person name="Clarke C."/>
            <person name="Bender T."/>
            <person name="Huebert T."/>
            <person name="Mason A.S."/>
            <person name="Pires J.C."/>
            <person name="Barker G."/>
            <person name="Moore J."/>
            <person name="Walley P.G."/>
            <person name="Manoli S."/>
            <person name="Batley J."/>
            <person name="Edwards D."/>
            <person name="Nelson M.N."/>
            <person name="Wang X."/>
            <person name="Paterson A.H."/>
            <person name="King G."/>
            <person name="Bancroft I."/>
            <person name="Chalhoub B."/>
            <person name="Sharpe A.G."/>
        </authorList>
    </citation>
    <scope>NUCLEOTIDE SEQUENCE</scope>
    <source>
        <strain evidence="1 2">cv. TO1000</strain>
    </source>
</reference>
<dbReference type="eggNOG" id="KOG0900">
    <property type="taxonomic scope" value="Eukaryota"/>
</dbReference>
<protein>
    <submittedName>
        <fullName evidence="1">Uncharacterized protein</fullName>
    </submittedName>
</protein>
<dbReference type="HOGENOM" id="CLU_1246887_0_0_1"/>
<name>A0A0D3AB69_BRAOL</name>
<dbReference type="InterPro" id="IPR036838">
    <property type="entry name" value="Ribosomal_uS10_dom_sf"/>
</dbReference>
<evidence type="ECO:0000313" key="2">
    <source>
        <dbReference type="Proteomes" id="UP000032141"/>
    </source>
</evidence>
<evidence type="ECO:0000313" key="1">
    <source>
        <dbReference type="EnsemblPlants" id="Bo1g101820.1"/>
    </source>
</evidence>
<reference evidence="1" key="2">
    <citation type="submission" date="2015-03" db="UniProtKB">
        <authorList>
            <consortium name="EnsemblPlants"/>
        </authorList>
    </citation>
    <scope>IDENTIFICATION</scope>
</reference>
<organism evidence="1 2">
    <name type="scientific">Brassica oleracea var. oleracea</name>
    <dbReference type="NCBI Taxonomy" id="109376"/>
    <lineage>
        <taxon>Eukaryota</taxon>
        <taxon>Viridiplantae</taxon>
        <taxon>Streptophyta</taxon>
        <taxon>Embryophyta</taxon>
        <taxon>Tracheophyta</taxon>
        <taxon>Spermatophyta</taxon>
        <taxon>Magnoliopsida</taxon>
        <taxon>eudicotyledons</taxon>
        <taxon>Gunneridae</taxon>
        <taxon>Pentapetalae</taxon>
        <taxon>rosids</taxon>
        <taxon>malvids</taxon>
        <taxon>Brassicales</taxon>
        <taxon>Brassicaceae</taxon>
        <taxon>Brassiceae</taxon>
        <taxon>Brassica</taxon>
    </lineage>
</organism>
<dbReference type="AlphaFoldDB" id="A0A0D3AB69"/>
<dbReference type="Gene3D" id="3.30.70.600">
    <property type="entry name" value="Ribosomal protein S10 domain"/>
    <property type="match status" value="1"/>
</dbReference>
<sequence>MDSFHLPFHLSIYKSLFLAYVSIKIDKLLSDNHPDGTQRKLFNLQRPQDQQKDRHFLRDCKSNVQINRQGTDSYVMFFNEVGPRLGQSEANSFMGSELHGKGAFLIGLVLLLIDEQDEDGNKMINEVAPSDTAMSDLREPCVEEPKRRPNKEVVKLRTSKKTKKGAYKFFVLCIVGTSTKDRVKFRIHKQVTDLFSALDVVKQITSITIEPGIEDKYNTSES</sequence>
<proteinExistence type="predicted"/>
<accession>A0A0D3AB69</accession>